<protein>
    <submittedName>
        <fullName evidence="9">GerAB/ArcD/ProY family transporter</fullName>
    </submittedName>
</protein>
<dbReference type="PANTHER" id="PTHR34975:SF2">
    <property type="entry name" value="SPORE GERMINATION PROTEIN A2"/>
    <property type="match status" value="1"/>
</dbReference>
<dbReference type="EMBL" id="CP058649">
    <property type="protein sequence ID" value="QUI20810.1"/>
    <property type="molecule type" value="Genomic_DNA"/>
</dbReference>
<accession>A0A8J8MFP6</accession>
<evidence type="ECO:0000313" key="9">
    <source>
        <dbReference type="EMBL" id="QUI20810.1"/>
    </source>
</evidence>
<name>A0A8J8MFP6_9FIRM</name>
<feature type="transmembrane region" description="Helical" evidence="8">
    <location>
        <begin position="212"/>
        <end position="235"/>
    </location>
</feature>
<feature type="transmembrane region" description="Helical" evidence="8">
    <location>
        <begin position="114"/>
        <end position="130"/>
    </location>
</feature>
<comment type="similarity">
    <text evidence="2">Belongs to the amino acid-polyamine-organocation (APC) superfamily. Spore germination protein (SGP) (TC 2.A.3.9) family.</text>
</comment>
<comment type="subcellular location">
    <subcellularLocation>
        <location evidence="1">Membrane</location>
        <topology evidence="1">Multi-pass membrane protein</topology>
    </subcellularLocation>
</comment>
<reference evidence="9" key="1">
    <citation type="submission" date="2020-07" db="EMBL/GenBank/DDBJ databases">
        <title>Vallitalea pronyensis genome.</title>
        <authorList>
            <person name="Postec A."/>
        </authorList>
    </citation>
    <scope>NUCLEOTIDE SEQUENCE</scope>
    <source>
        <strain evidence="9">FatNI3</strain>
    </source>
</reference>
<feature type="transmembrane region" description="Helical" evidence="8">
    <location>
        <begin position="9"/>
        <end position="30"/>
    </location>
</feature>
<gene>
    <name evidence="9" type="ORF">HZI73_00125</name>
</gene>
<dbReference type="AlphaFoldDB" id="A0A8J8MFP6"/>
<dbReference type="Proteomes" id="UP000683246">
    <property type="component" value="Chromosome"/>
</dbReference>
<keyword evidence="10" id="KW-1185">Reference proteome</keyword>
<feature type="transmembrane region" description="Helical" evidence="8">
    <location>
        <begin position="74"/>
        <end position="94"/>
    </location>
</feature>
<evidence type="ECO:0000256" key="1">
    <source>
        <dbReference type="ARBA" id="ARBA00004141"/>
    </source>
</evidence>
<feature type="transmembrane region" description="Helical" evidence="8">
    <location>
        <begin position="179"/>
        <end position="200"/>
    </location>
</feature>
<feature type="transmembrane region" description="Helical" evidence="8">
    <location>
        <begin position="137"/>
        <end position="159"/>
    </location>
</feature>
<evidence type="ECO:0000256" key="7">
    <source>
        <dbReference type="ARBA" id="ARBA00023136"/>
    </source>
</evidence>
<dbReference type="RefSeq" id="WP_212696268.1">
    <property type="nucleotide sequence ID" value="NZ_CP058649.1"/>
</dbReference>
<evidence type="ECO:0000256" key="8">
    <source>
        <dbReference type="SAM" id="Phobius"/>
    </source>
</evidence>
<feature type="transmembrane region" description="Helical" evidence="8">
    <location>
        <begin position="325"/>
        <end position="348"/>
    </location>
</feature>
<dbReference type="PANTHER" id="PTHR34975">
    <property type="entry name" value="SPORE GERMINATION PROTEIN A2"/>
    <property type="match status" value="1"/>
</dbReference>
<keyword evidence="5 8" id="KW-0812">Transmembrane</keyword>
<keyword evidence="7 8" id="KW-0472">Membrane</keyword>
<organism evidence="9 10">
    <name type="scientific">Vallitalea pronyensis</name>
    <dbReference type="NCBI Taxonomy" id="1348613"/>
    <lineage>
        <taxon>Bacteria</taxon>
        <taxon>Bacillati</taxon>
        <taxon>Bacillota</taxon>
        <taxon>Clostridia</taxon>
        <taxon>Lachnospirales</taxon>
        <taxon>Vallitaleaceae</taxon>
        <taxon>Vallitalea</taxon>
    </lineage>
</organism>
<evidence type="ECO:0000256" key="4">
    <source>
        <dbReference type="ARBA" id="ARBA00022544"/>
    </source>
</evidence>
<dbReference type="KEGG" id="vpy:HZI73_00125"/>
<evidence type="ECO:0000256" key="5">
    <source>
        <dbReference type="ARBA" id="ARBA00022692"/>
    </source>
</evidence>
<proteinExistence type="inferred from homology"/>
<evidence type="ECO:0000313" key="10">
    <source>
        <dbReference type="Proteomes" id="UP000683246"/>
    </source>
</evidence>
<evidence type="ECO:0000256" key="3">
    <source>
        <dbReference type="ARBA" id="ARBA00022448"/>
    </source>
</evidence>
<keyword evidence="3" id="KW-0813">Transport</keyword>
<keyword evidence="4" id="KW-0309">Germination</keyword>
<dbReference type="Pfam" id="PF03845">
    <property type="entry name" value="Spore_permease"/>
    <property type="match status" value="1"/>
</dbReference>
<dbReference type="InterPro" id="IPR004761">
    <property type="entry name" value="Spore_GerAB"/>
</dbReference>
<feature type="transmembrane region" description="Helical" evidence="8">
    <location>
        <begin position="36"/>
        <end position="53"/>
    </location>
</feature>
<evidence type="ECO:0000256" key="2">
    <source>
        <dbReference type="ARBA" id="ARBA00007998"/>
    </source>
</evidence>
<keyword evidence="6 8" id="KW-1133">Transmembrane helix</keyword>
<sequence>MNQFNWKHYIFIGIAFVVVPIKTYTSIYLKETYNESWIPLIIASLILCLYVYFSMRIFKKNNCYDISKIYHIALGNFFGKAFLVLLLLTILLSLTETAAVLTSLLHTNLLIETPIWYGLIFILGTGLLVGGKGTKSVILTIMVSVIIIAFFGINLSILTFKYKDFSRLLPVFQRSFGDYTISTLRFLGGLSYYVLSFIYLDRIHVKDKINRGVIISLIFVIQLIVVSVAGMIATFESSRLTNMTYPSLFQTQLIEDNNLLGVGEIFVILQIMLGWIVRYVVIFKAIIILLEQLKWDRPYIKYIITGIAYVFAYIANYNLFQFRKILDMCNFIVLINILLIPGTIYVIFHFRNKKNKQQLV</sequence>
<feature type="transmembrane region" description="Helical" evidence="8">
    <location>
        <begin position="265"/>
        <end position="287"/>
    </location>
</feature>
<dbReference type="GO" id="GO:0009847">
    <property type="term" value="P:spore germination"/>
    <property type="evidence" value="ECO:0007669"/>
    <property type="project" value="InterPro"/>
</dbReference>
<dbReference type="GO" id="GO:0016020">
    <property type="term" value="C:membrane"/>
    <property type="evidence" value="ECO:0007669"/>
    <property type="project" value="UniProtKB-SubCell"/>
</dbReference>
<feature type="transmembrane region" description="Helical" evidence="8">
    <location>
        <begin position="299"/>
        <end position="319"/>
    </location>
</feature>
<evidence type="ECO:0000256" key="6">
    <source>
        <dbReference type="ARBA" id="ARBA00022989"/>
    </source>
</evidence>